<name>A0A0B5ARZ1_9BACL</name>
<dbReference type="HOGENOM" id="CLU_094197_0_0_9"/>
<feature type="chain" id="PRO_5002098116" description="ABC transporter periplasmic binding protein yphF" evidence="1">
    <location>
        <begin position="28"/>
        <end position="239"/>
    </location>
</feature>
<dbReference type="BioCyc" id="JESP1508404:G14D9-11251-MONOMER"/>
<evidence type="ECO:0000313" key="2">
    <source>
        <dbReference type="EMBL" id="AJD91313.1"/>
    </source>
</evidence>
<protein>
    <recommendedName>
        <fullName evidence="4">ABC transporter periplasmic binding protein yphF</fullName>
    </recommendedName>
</protein>
<dbReference type="STRING" id="1508404.JMA_19960"/>
<sequence length="239" mass="26893">MKKRLVVLAAALSVMLGGCMFPSQERAGNEIAYEEQIESVQSAVDQYQENTGGLLPIKTVENDTPVYRKYQIDFSLLKPRFMAELPGNAFENGGVFQYALLNVEEDPTVYVFDLRVAETIRTIQIRVQANRGIPFKEQVGDNMYSIDYSKLGFDEDPTAVSPYTGNELPFVASGDGTIYLDYITDLYQLTQDRDLSSFQADQDLRPILIEESRIIPAYSVPYFLGEDGEIEYGREETGS</sequence>
<keyword evidence="1" id="KW-0732">Signal</keyword>
<gene>
    <name evidence="2" type="ORF">JMA_19960</name>
</gene>
<evidence type="ECO:0008006" key="4">
    <source>
        <dbReference type="Google" id="ProtNLM"/>
    </source>
</evidence>
<dbReference type="OrthoDB" id="2449131at2"/>
<proteinExistence type="predicted"/>
<dbReference type="KEGG" id="jeo:JMA_19960"/>
<dbReference type="PROSITE" id="PS51257">
    <property type="entry name" value="PROKAR_LIPOPROTEIN"/>
    <property type="match status" value="1"/>
</dbReference>
<dbReference type="AlphaFoldDB" id="A0A0B5ARZ1"/>
<organism evidence="2 3">
    <name type="scientific">Jeotgalibacillus malaysiensis</name>
    <dbReference type="NCBI Taxonomy" id="1508404"/>
    <lineage>
        <taxon>Bacteria</taxon>
        <taxon>Bacillati</taxon>
        <taxon>Bacillota</taxon>
        <taxon>Bacilli</taxon>
        <taxon>Bacillales</taxon>
        <taxon>Caryophanaceae</taxon>
        <taxon>Jeotgalibacillus</taxon>
    </lineage>
</organism>
<accession>A0A0B5ARZ1</accession>
<reference evidence="2 3" key="1">
    <citation type="submission" date="2014-08" db="EMBL/GenBank/DDBJ databases">
        <title>Complete genome of a marine bacteria Jeotgalibacillus malaysiensis.</title>
        <authorList>
            <person name="Yaakop A.S."/>
            <person name="Chan K.-G."/>
            <person name="Goh K.M."/>
        </authorList>
    </citation>
    <scope>NUCLEOTIDE SEQUENCE [LARGE SCALE GENOMIC DNA]</scope>
    <source>
        <strain evidence="2 3">D5</strain>
    </source>
</reference>
<dbReference type="Proteomes" id="UP000031449">
    <property type="component" value="Chromosome"/>
</dbReference>
<keyword evidence="3" id="KW-1185">Reference proteome</keyword>
<dbReference type="EMBL" id="CP009416">
    <property type="protein sequence ID" value="AJD91313.1"/>
    <property type="molecule type" value="Genomic_DNA"/>
</dbReference>
<evidence type="ECO:0000313" key="3">
    <source>
        <dbReference type="Proteomes" id="UP000031449"/>
    </source>
</evidence>
<feature type="signal peptide" evidence="1">
    <location>
        <begin position="1"/>
        <end position="27"/>
    </location>
</feature>
<evidence type="ECO:0000256" key="1">
    <source>
        <dbReference type="SAM" id="SignalP"/>
    </source>
</evidence>